<dbReference type="AlphaFoldDB" id="A0A1L5NYS9"/>
<gene>
    <name evidence="2" type="ORF">AM571_CH00139</name>
</gene>
<feature type="region of interest" description="Disordered" evidence="1">
    <location>
        <begin position="1"/>
        <end position="51"/>
    </location>
</feature>
<evidence type="ECO:0000256" key="1">
    <source>
        <dbReference type="SAM" id="MobiDB-lite"/>
    </source>
</evidence>
<sequence length="91" mass="9036">MPCAGISCSSSKTSSLTNGLAKARGHGRNKKSGHCPLFRIRTGRTPGSGAASSSVVSACSGTVEGHFAFSSGHNSKAARAGLLASVSKVST</sequence>
<evidence type="ECO:0000313" key="3">
    <source>
        <dbReference type="Proteomes" id="UP000185109"/>
    </source>
</evidence>
<organism evidence="2 3">
    <name type="scientific">Rhizobium etli 8C-3</name>
    <dbReference type="NCBI Taxonomy" id="538025"/>
    <lineage>
        <taxon>Bacteria</taxon>
        <taxon>Pseudomonadati</taxon>
        <taxon>Pseudomonadota</taxon>
        <taxon>Alphaproteobacteria</taxon>
        <taxon>Hyphomicrobiales</taxon>
        <taxon>Rhizobiaceae</taxon>
        <taxon>Rhizobium/Agrobacterium group</taxon>
        <taxon>Rhizobium</taxon>
    </lineage>
</organism>
<accession>A0A1L5NYS9</accession>
<dbReference type="EMBL" id="CP017241">
    <property type="protein sequence ID" value="APO72996.1"/>
    <property type="molecule type" value="Genomic_DNA"/>
</dbReference>
<proteinExistence type="predicted"/>
<dbReference type="Proteomes" id="UP000185109">
    <property type="component" value="Chromosome"/>
</dbReference>
<feature type="compositionally biased region" description="Basic residues" evidence="1">
    <location>
        <begin position="23"/>
        <end position="33"/>
    </location>
</feature>
<reference evidence="2 3" key="1">
    <citation type="submission" date="2016-09" db="EMBL/GenBank/DDBJ databases">
        <title>The complete genome sequences of Rhizobium gallicum, symbiovars gallicum and phaseoli, symbionts associated to common bean (Phaseolus vulgaris).</title>
        <authorList>
            <person name="Bustos P."/>
            <person name="Santamaria R.I."/>
            <person name="Perez-Carrascal O.M."/>
            <person name="Juarez S."/>
            <person name="Lozano L."/>
            <person name="Martinez-Flores I."/>
            <person name="Martinez-Romero E."/>
            <person name="Cevallos M."/>
            <person name="Romero D."/>
            <person name="Davila G."/>
            <person name="Gonzalez V."/>
        </authorList>
    </citation>
    <scope>NUCLEOTIDE SEQUENCE [LARGE SCALE GENOMIC DNA]</scope>
    <source>
        <strain evidence="2 3">8C-3</strain>
    </source>
</reference>
<protein>
    <submittedName>
        <fullName evidence="2">Uncharacterized protein</fullName>
    </submittedName>
</protein>
<name>A0A1L5NYS9_RHIET</name>
<evidence type="ECO:0000313" key="2">
    <source>
        <dbReference type="EMBL" id="APO72996.1"/>
    </source>
</evidence>